<feature type="transmembrane region" description="Helical" evidence="7">
    <location>
        <begin position="176"/>
        <end position="196"/>
    </location>
</feature>
<dbReference type="GO" id="GO:0022857">
    <property type="term" value="F:transmembrane transporter activity"/>
    <property type="evidence" value="ECO:0007669"/>
    <property type="project" value="InterPro"/>
</dbReference>
<feature type="transmembrane region" description="Helical" evidence="7">
    <location>
        <begin position="448"/>
        <end position="474"/>
    </location>
</feature>
<evidence type="ECO:0000259" key="8">
    <source>
        <dbReference type="PROSITE" id="PS50850"/>
    </source>
</evidence>
<dbReference type="PROSITE" id="PS50850">
    <property type="entry name" value="MFS"/>
    <property type="match status" value="1"/>
</dbReference>
<keyword evidence="10" id="KW-1185">Reference proteome</keyword>
<feature type="transmembrane region" description="Helical" evidence="7">
    <location>
        <begin position="241"/>
        <end position="260"/>
    </location>
</feature>
<evidence type="ECO:0000256" key="5">
    <source>
        <dbReference type="ARBA" id="ARBA00022989"/>
    </source>
</evidence>
<evidence type="ECO:0000313" key="10">
    <source>
        <dbReference type="Proteomes" id="UP000318405"/>
    </source>
</evidence>
<dbReference type="Pfam" id="PF07690">
    <property type="entry name" value="MFS_1"/>
    <property type="match status" value="1"/>
</dbReference>
<evidence type="ECO:0000256" key="3">
    <source>
        <dbReference type="ARBA" id="ARBA00022475"/>
    </source>
</evidence>
<keyword evidence="3" id="KW-1003">Cell membrane</keyword>
<feature type="transmembrane region" description="Helical" evidence="7">
    <location>
        <begin position="113"/>
        <end position="134"/>
    </location>
</feature>
<dbReference type="PANTHER" id="PTHR42718">
    <property type="entry name" value="MAJOR FACILITATOR SUPERFAMILY MULTIDRUG TRANSPORTER MFSC"/>
    <property type="match status" value="1"/>
</dbReference>
<feature type="transmembrane region" description="Helical" evidence="7">
    <location>
        <begin position="208"/>
        <end position="229"/>
    </location>
</feature>
<dbReference type="Gene3D" id="1.20.1250.20">
    <property type="entry name" value="MFS general substrate transporter like domains"/>
    <property type="match status" value="1"/>
</dbReference>
<dbReference type="InterPro" id="IPR020846">
    <property type="entry name" value="MFS_dom"/>
</dbReference>
<feature type="transmembrane region" description="Helical" evidence="7">
    <location>
        <begin position="22"/>
        <end position="44"/>
    </location>
</feature>
<protein>
    <submittedName>
        <fullName evidence="9">Multidrug efflux MFS transporter</fullName>
    </submittedName>
</protein>
<evidence type="ECO:0000256" key="7">
    <source>
        <dbReference type="SAM" id="Phobius"/>
    </source>
</evidence>
<evidence type="ECO:0000256" key="4">
    <source>
        <dbReference type="ARBA" id="ARBA00022692"/>
    </source>
</evidence>
<feature type="transmembrane region" description="Helical" evidence="7">
    <location>
        <begin position="87"/>
        <end position="107"/>
    </location>
</feature>
<dbReference type="OrthoDB" id="9807274at2"/>
<name>A0A556ACW2_9BURK</name>
<feature type="domain" description="Major facilitator superfamily (MFS) profile" evidence="8">
    <location>
        <begin position="22"/>
        <end position="469"/>
    </location>
</feature>
<dbReference type="RefSeq" id="WP_143950649.1">
    <property type="nucleotide sequence ID" value="NZ_BAABMB010000003.1"/>
</dbReference>
<feature type="transmembrane region" description="Helical" evidence="7">
    <location>
        <begin position="368"/>
        <end position="384"/>
    </location>
</feature>
<keyword evidence="4 7" id="KW-0812">Transmembrane</keyword>
<dbReference type="InterPro" id="IPR036259">
    <property type="entry name" value="MFS_trans_sf"/>
</dbReference>
<proteinExistence type="predicted"/>
<sequence length="480" mass="49914">MSATAGAARTATPALSPATRRVAWIVSAIFFIEQLDATIIAPALPAMGADLGTDAITLSAAITAYLLGLTVLIPMSGRLAERFGDKAVFTAAIGAFLVSSAACGFAQDAGVLIGLRFVQGLAGALMAPVGRLIVLRAAATHELVEAMALVILLAMIAPMVGPFLGGLLTTYLGWRWIFWINIPLCLGALYLVRRFLPSTAGSRDVRFDVAGATLTGLGFAGLVYGLVVLGERHGGDGGLSTAWFALAAGLVLLAAYGWYARRVAAPVLALGLLRVRSFRDAMAGGSVFRIAVGGVPFLLPLTLQQGYGYSPLAAGLVVLVPAIGGFSMKFFSTRLLRRLGYRTGLLLHGVFAAACLALAGALSPRDALIVYVLALFGFGWARSLQMNAYGTLAYADVEKPRLASATSFFLSIQNLTVALGVALAAVLLRVLEQVPGVDVLHSHLWTYLLLSAAALASALMCLAMPAAAGAHLLAGNKTRS</sequence>
<evidence type="ECO:0000313" key="9">
    <source>
        <dbReference type="EMBL" id="TSH90732.1"/>
    </source>
</evidence>
<dbReference type="PANTHER" id="PTHR42718:SF46">
    <property type="entry name" value="BLR6921 PROTEIN"/>
    <property type="match status" value="1"/>
</dbReference>
<gene>
    <name evidence="9" type="ORF">FOZ76_23405</name>
</gene>
<dbReference type="PRINTS" id="PR01036">
    <property type="entry name" value="TCRTETB"/>
</dbReference>
<keyword evidence="5 7" id="KW-1133">Transmembrane helix</keyword>
<dbReference type="EMBL" id="VLTJ01000039">
    <property type="protein sequence ID" value="TSH90732.1"/>
    <property type="molecule type" value="Genomic_DNA"/>
</dbReference>
<evidence type="ECO:0000256" key="6">
    <source>
        <dbReference type="ARBA" id="ARBA00023136"/>
    </source>
</evidence>
<evidence type="ECO:0000256" key="2">
    <source>
        <dbReference type="ARBA" id="ARBA00022448"/>
    </source>
</evidence>
<dbReference type="Proteomes" id="UP000318405">
    <property type="component" value="Unassembled WGS sequence"/>
</dbReference>
<organism evidence="9 10">
    <name type="scientific">Verticiella sediminum</name>
    <dbReference type="NCBI Taxonomy" id="1247510"/>
    <lineage>
        <taxon>Bacteria</taxon>
        <taxon>Pseudomonadati</taxon>
        <taxon>Pseudomonadota</taxon>
        <taxon>Betaproteobacteria</taxon>
        <taxon>Burkholderiales</taxon>
        <taxon>Alcaligenaceae</taxon>
        <taxon>Verticiella</taxon>
    </lineage>
</organism>
<comment type="subcellular location">
    <subcellularLocation>
        <location evidence="1">Cell membrane</location>
        <topology evidence="1">Multi-pass membrane protein</topology>
    </subcellularLocation>
</comment>
<dbReference type="AlphaFoldDB" id="A0A556ACW2"/>
<feature type="transmembrane region" description="Helical" evidence="7">
    <location>
        <begin position="405"/>
        <end position="428"/>
    </location>
</feature>
<dbReference type="Gene3D" id="1.20.1720.10">
    <property type="entry name" value="Multidrug resistance protein D"/>
    <property type="match status" value="1"/>
</dbReference>
<dbReference type="SUPFAM" id="SSF103473">
    <property type="entry name" value="MFS general substrate transporter"/>
    <property type="match status" value="1"/>
</dbReference>
<dbReference type="GO" id="GO:0005886">
    <property type="term" value="C:plasma membrane"/>
    <property type="evidence" value="ECO:0007669"/>
    <property type="project" value="UniProtKB-SubCell"/>
</dbReference>
<keyword evidence="6 7" id="KW-0472">Membrane</keyword>
<feature type="transmembrane region" description="Helical" evidence="7">
    <location>
        <begin position="343"/>
        <end position="362"/>
    </location>
</feature>
<feature type="transmembrane region" description="Helical" evidence="7">
    <location>
        <begin position="281"/>
        <end position="303"/>
    </location>
</feature>
<keyword evidence="2" id="KW-0813">Transport</keyword>
<feature type="transmembrane region" description="Helical" evidence="7">
    <location>
        <begin position="56"/>
        <end position="75"/>
    </location>
</feature>
<feature type="transmembrane region" description="Helical" evidence="7">
    <location>
        <begin position="309"/>
        <end position="331"/>
    </location>
</feature>
<comment type="caution">
    <text evidence="9">The sequence shown here is derived from an EMBL/GenBank/DDBJ whole genome shotgun (WGS) entry which is preliminary data.</text>
</comment>
<evidence type="ECO:0000256" key="1">
    <source>
        <dbReference type="ARBA" id="ARBA00004651"/>
    </source>
</evidence>
<feature type="transmembrane region" description="Helical" evidence="7">
    <location>
        <begin position="146"/>
        <end position="164"/>
    </location>
</feature>
<reference evidence="9 10" key="1">
    <citation type="submission" date="2019-07" db="EMBL/GenBank/DDBJ databases">
        <title>Qingshengfaniella alkalisoli gen. nov., sp. nov., isolated from saline soil.</title>
        <authorList>
            <person name="Xu L."/>
            <person name="Huang X.-X."/>
            <person name="Sun J.-Q."/>
        </authorList>
    </citation>
    <scope>NUCLEOTIDE SEQUENCE [LARGE SCALE GENOMIC DNA]</scope>
    <source>
        <strain evidence="9 10">DSM 27279</strain>
    </source>
</reference>
<dbReference type="InterPro" id="IPR011701">
    <property type="entry name" value="MFS"/>
</dbReference>
<accession>A0A556ACW2</accession>